<evidence type="ECO:0000313" key="2">
    <source>
        <dbReference type="Proteomes" id="UP000037035"/>
    </source>
</evidence>
<dbReference type="Proteomes" id="UP000037035">
    <property type="component" value="Unassembled WGS sequence"/>
</dbReference>
<reference evidence="1 2" key="1">
    <citation type="submission" date="2015-08" db="EMBL/GenBank/DDBJ databases">
        <title>Next Generation Sequencing and Analysis of the Genome of Puccinia sorghi L Schw, the Causal Agent of Maize Common Rust.</title>
        <authorList>
            <person name="Rochi L."/>
            <person name="Burguener G."/>
            <person name="Darino M."/>
            <person name="Turjanski A."/>
            <person name="Kreff E."/>
            <person name="Dieguez M.J."/>
            <person name="Sacco F."/>
        </authorList>
    </citation>
    <scope>NUCLEOTIDE SEQUENCE [LARGE SCALE GENOMIC DNA]</scope>
    <source>
        <strain evidence="1 2">RO10H11247</strain>
    </source>
</reference>
<keyword evidence="2" id="KW-1185">Reference proteome</keyword>
<comment type="caution">
    <text evidence="1">The sequence shown here is derived from an EMBL/GenBank/DDBJ whole genome shotgun (WGS) entry which is preliminary data.</text>
</comment>
<evidence type="ECO:0000313" key="1">
    <source>
        <dbReference type="EMBL" id="KNZ53809.1"/>
    </source>
</evidence>
<dbReference type="VEuPathDB" id="FungiDB:VP01_312g8"/>
<protein>
    <submittedName>
        <fullName evidence="1">Uncharacterized protein</fullName>
    </submittedName>
</protein>
<name>A0A0L6UZ96_9BASI</name>
<proteinExistence type="predicted"/>
<dbReference type="AlphaFoldDB" id="A0A0L6UZ96"/>
<organism evidence="1 2">
    <name type="scientific">Puccinia sorghi</name>
    <dbReference type="NCBI Taxonomy" id="27349"/>
    <lineage>
        <taxon>Eukaryota</taxon>
        <taxon>Fungi</taxon>
        <taxon>Dikarya</taxon>
        <taxon>Basidiomycota</taxon>
        <taxon>Pucciniomycotina</taxon>
        <taxon>Pucciniomycetes</taxon>
        <taxon>Pucciniales</taxon>
        <taxon>Pucciniaceae</taxon>
        <taxon>Puccinia</taxon>
    </lineage>
</organism>
<dbReference type="STRING" id="27349.A0A0L6UZ96"/>
<dbReference type="EMBL" id="LAVV01008091">
    <property type="protein sequence ID" value="KNZ53809.1"/>
    <property type="molecule type" value="Genomic_DNA"/>
</dbReference>
<sequence length="201" mass="22628">MEIENAPKREKNHCQAVMRYHKFSLGCTSNFNVTSLNVPSVQQGVDLLIQLRIGCLPTVLKRLTALNAQNIPHHLRAGTCPCCHETMDPLFEEWSHITLNCSAMNDIRAKTIGSTILTLMEYLDEEVGVDNENLYVLLQGDSARKYLTMGDQFIEMAMAEFLQQGVPKFKASLYHKGNNPQSSGILCPNRVLNFFPFPTHS</sequence>
<gene>
    <name evidence="1" type="ORF">VP01_312g8</name>
</gene>
<accession>A0A0L6UZ96</accession>